<gene>
    <name evidence="2" type="ORF">K402DRAFT_414810</name>
</gene>
<keyword evidence="3" id="KW-1185">Reference proteome</keyword>
<proteinExistence type="predicted"/>
<dbReference type="OrthoDB" id="5288318at2759"/>
<feature type="compositionally biased region" description="Basic and acidic residues" evidence="1">
    <location>
        <begin position="318"/>
        <end position="328"/>
    </location>
</feature>
<accession>A0A6G1GPQ1</accession>
<evidence type="ECO:0000313" key="2">
    <source>
        <dbReference type="EMBL" id="KAF1982780.1"/>
    </source>
</evidence>
<protein>
    <submittedName>
        <fullName evidence="2">Uncharacterized protein</fullName>
    </submittedName>
</protein>
<sequence>MTATTRENADAVADVVDQVESKNPNLGGFSAALSCYPVAVQLASLLDLNSLHNLSLTCRQFRFNLIQFRDQLVQSSLRCSNETRSNCLRLADGLRGLKSAWEGGSGGVGGSMFAVYKNSAAFYGGRITSGRVGKCARDMVTECRKCEGIFCRNCTIKPPPQNQITGRLRRLCRTCAKAPLENLTGPPSEASQPLPYRIHSSSGASSTSSVDSIASSASDSPAPPKSEPQAFTYSAFVRTPCTCDQEVHICQPCGHSLRASDTGYARIWTWRTRYSNLGGLGTGIGEGNEGVECGRGERCLNARRVEKEVELDPEEMEDMRRTLSRESQIESGGSSSSGDTNGRSWEGGSFLAQEVEGLGGVVKMKGRKVQMVGATVREWEEERDGGACLEKERKGEARSWCGWCERVVLSKKDKETNKRA</sequence>
<dbReference type="PROSITE" id="PS51257">
    <property type="entry name" value="PROKAR_LIPOPROTEIN"/>
    <property type="match status" value="1"/>
</dbReference>
<dbReference type="SUPFAM" id="SSF57903">
    <property type="entry name" value="FYVE/PHD zinc finger"/>
    <property type="match status" value="1"/>
</dbReference>
<reference evidence="2" key="1">
    <citation type="journal article" date="2020" name="Stud. Mycol.">
        <title>101 Dothideomycetes genomes: a test case for predicting lifestyles and emergence of pathogens.</title>
        <authorList>
            <person name="Haridas S."/>
            <person name="Albert R."/>
            <person name="Binder M."/>
            <person name="Bloem J."/>
            <person name="Labutti K."/>
            <person name="Salamov A."/>
            <person name="Andreopoulos B."/>
            <person name="Baker S."/>
            <person name="Barry K."/>
            <person name="Bills G."/>
            <person name="Bluhm B."/>
            <person name="Cannon C."/>
            <person name="Castanera R."/>
            <person name="Culley D."/>
            <person name="Daum C."/>
            <person name="Ezra D."/>
            <person name="Gonzalez J."/>
            <person name="Henrissat B."/>
            <person name="Kuo A."/>
            <person name="Liang C."/>
            <person name="Lipzen A."/>
            <person name="Lutzoni F."/>
            <person name="Magnuson J."/>
            <person name="Mondo S."/>
            <person name="Nolan M."/>
            <person name="Ohm R."/>
            <person name="Pangilinan J."/>
            <person name="Park H.-J."/>
            <person name="Ramirez L."/>
            <person name="Alfaro M."/>
            <person name="Sun H."/>
            <person name="Tritt A."/>
            <person name="Yoshinaga Y."/>
            <person name="Zwiers L.-H."/>
            <person name="Turgeon B."/>
            <person name="Goodwin S."/>
            <person name="Spatafora J."/>
            <person name="Crous P."/>
            <person name="Grigoriev I."/>
        </authorList>
    </citation>
    <scope>NUCLEOTIDE SEQUENCE</scope>
    <source>
        <strain evidence="2">CBS 113979</strain>
    </source>
</reference>
<evidence type="ECO:0000313" key="3">
    <source>
        <dbReference type="Proteomes" id="UP000800041"/>
    </source>
</evidence>
<feature type="region of interest" description="Disordered" evidence="1">
    <location>
        <begin position="311"/>
        <end position="347"/>
    </location>
</feature>
<feature type="compositionally biased region" description="Low complexity" evidence="1">
    <location>
        <begin position="200"/>
        <end position="220"/>
    </location>
</feature>
<dbReference type="InterPro" id="IPR011011">
    <property type="entry name" value="Znf_FYVE_PHD"/>
</dbReference>
<organism evidence="2 3">
    <name type="scientific">Aulographum hederae CBS 113979</name>
    <dbReference type="NCBI Taxonomy" id="1176131"/>
    <lineage>
        <taxon>Eukaryota</taxon>
        <taxon>Fungi</taxon>
        <taxon>Dikarya</taxon>
        <taxon>Ascomycota</taxon>
        <taxon>Pezizomycotina</taxon>
        <taxon>Dothideomycetes</taxon>
        <taxon>Pleosporomycetidae</taxon>
        <taxon>Aulographales</taxon>
        <taxon>Aulographaceae</taxon>
    </lineage>
</organism>
<dbReference type="EMBL" id="ML977181">
    <property type="protein sequence ID" value="KAF1982780.1"/>
    <property type="molecule type" value="Genomic_DNA"/>
</dbReference>
<feature type="region of interest" description="Disordered" evidence="1">
    <location>
        <begin position="183"/>
        <end position="227"/>
    </location>
</feature>
<dbReference type="AlphaFoldDB" id="A0A6G1GPQ1"/>
<dbReference type="Proteomes" id="UP000800041">
    <property type="component" value="Unassembled WGS sequence"/>
</dbReference>
<name>A0A6G1GPQ1_9PEZI</name>
<evidence type="ECO:0000256" key="1">
    <source>
        <dbReference type="SAM" id="MobiDB-lite"/>
    </source>
</evidence>